<accession>A0A8B2NS52</accession>
<reference evidence="5 6" key="1">
    <citation type="submission" date="2018-05" db="EMBL/GenBank/DDBJ databases">
        <title>Acuticoccus sediminis sp. nov., isolated from deep-sea sediment of Indian Ocean.</title>
        <authorList>
            <person name="Liu X."/>
            <person name="Lai Q."/>
            <person name="Du Y."/>
            <person name="Sun F."/>
            <person name="Zhang X."/>
            <person name="Wang S."/>
            <person name="Shao Z."/>
        </authorList>
    </citation>
    <scope>NUCLEOTIDE SEQUENCE [LARGE SCALE GENOMIC DNA]</scope>
    <source>
        <strain evidence="5 6">PTG4-2</strain>
    </source>
</reference>
<comment type="similarity">
    <text evidence="1">Belongs to the carbohydrate kinase PfkB family.</text>
</comment>
<dbReference type="InterPro" id="IPR029056">
    <property type="entry name" value="Ribokinase-like"/>
</dbReference>
<dbReference type="PANTHER" id="PTHR43085">
    <property type="entry name" value="HEXOKINASE FAMILY MEMBER"/>
    <property type="match status" value="1"/>
</dbReference>
<evidence type="ECO:0000256" key="1">
    <source>
        <dbReference type="ARBA" id="ARBA00010688"/>
    </source>
</evidence>
<dbReference type="CDD" id="cd01166">
    <property type="entry name" value="KdgK"/>
    <property type="match status" value="1"/>
</dbReference>
<dbReference type="SUPFAM" id="SSF53613">
    <property type="entry name" value="Ribokinase-like"/>
    <property type="match status" value="1"/>
</dbReference>
<evidence type="ECO:0000313" key="6">
    <source>
        <dbReference type="Proteomes" id="UP000249590"/>
    </source>
</evidence>
<dbReference type="OrthoDB" id="9776822at2"/>
<dbReference type="PANTHER" id="PTHR43085:SF15">
    <property type="entry name" value="2-DEHYDRO-3-DEOXYGLUCONOKINASE"/>
    <property type="match status" value="1"/>
</dbReference>
<dbReference type="Proteomes" id="UP000249590">
    <property type="component" value="Unassembled WGS sequence"/>
</dbReference>
<comment type="caution">
    <text evidence="5">The sequence shown here is derived from an EMBL/GenBank/DDBJ whole genome shotgun (WGS) entry which is preliminary data.</text>
</comment>
<evidence type="ECO:0000259" key="4">
    <source>
        <dbReference type="Pfam" id="PF00294"/>
    </source>
</evidence>
<dbReference type="Gene3D" id="3.40.1190.20">
    <property type="match status" value="1"/>
</dbReference>
<dbReference type="GO" id="GO:0042840">
    <property type="term" value="P:D-glucuronate catabolic process"/>
    <property type="evidence" value="ECO:0007669"/>
    <property type="project" value="TreeGrafter"/>
</dbReference>
<keyword evidence="2" id="KW-0808">Transferase</keyword>
<dbReference type="EMBL" id="QHHQ01000004">
    <property type="protein sequence ID" value="RAH99941.1"/>
    <property type="molecule type" value="Genomic_DNA"/>
</dbReference>
<dbReference type="GO" id="GO:0019698">
    <property type="term" value="P:D-galacturonate catabolic process"/>
    <property type="evidence" value="ECO:0007669"/>
    <property type="project" value="TreeGrafter"/>
</dbReference>
<dbReference type="RefSeq" id="WP_111348352.1">
    <property type="nucleotide sequence ID" value="NZ_QHHQ01000004.1"/>
</dbReference>
<proteinExistence type="inferred from homology"/>
<organism evidence="5 6">
    <name type="scientific">Acuticoccus sediminis</name>
    <dbReference type="NCBI Taxonomy" id="2184697"/>
    <lineage>
        <taxon>Bacteria</taxon>
        <taxon>Pseudomonadati</taxon>
        <taxon>Pseudomonadota</taxon>
        <taxon>Alphaproteobacteria</taxon>
        <taxon>Hyphomicrobiales</taxon>
        <taxon>Amorphaceae</taxon>
        <taxon>Acuticoccus</taxon>
    </lineage>
</organism>
<gene>
    <name evidence="5" type="ORF">DLJ53_19575</name>
</gene>
<name>A0A8B2NS52_9HYPH</name>
<dbReference type="GO" id="GO:0008673">
    <property type="term" value="F:2-dehydro-3-deoxygluconokinase activity"/>
    <property type="evidence" value="ECO:0007669"/>
    <property type="project" value="TreeGrafter"/>
</dbReference>
<dbReference type="InterPro" id="IPR011611">
    <property type="entry name" value="PfkB_dom"/>
</dbReference>
<dbReference type="InterPro" id="IPR050306">
    <property type="entry name" value="PfkB_Carbo_kinase"/>
</dbReference>
<keyword evidence="3 5" id="KW-0418">Kinase</keyword>
<evidence type="ECO:0000256" key="3">
    <source>
        <dbReference type="ARBA" id="ARBA00022777"/>
    </source>
</evidence>
<evidence type="ECO:0000313" key="5">
    <source>
        <dbReference type="EMBL" id="RAH99941.1"/>
    </source>
</evidence>
<protein>
    <submittedName>
        <fullName evidence="5">2-dehydro-3-deoxygluconokinase</fullName>
    </submittedName>
</protein>
<dbReference type="GO" id="GO:0006974">
    <property type="term" value="P:DNA damage response"/>
    <property type="evidence" value="ECO:0007669"/>
    <property type="project" value="TreeGrafter"/>
</dbReference>
<dbReference type="Pfam" id="PF00294">
    <property type="entry name" value="PfkB"/>
    <property type="match status" value="1"/>
</dbReference>
<sequence length="303" mass="31739">MDILCLGEPMIEFNRQSDGRWLEGFGGDVSNVAIAAARQGAKVGMLSALGRDQFGDAIMDLWHTEGVDTRYVTRHADAPTGIYFVDHGEKGHSFSYRRAGSAAALMKPADLPDGAIAGARLLHLSGISQAISDTACDTCFEAMRQAKRADVTVSYDLNYRARLWPLGRARAVIHEALRYATVALPGFDDASVLSGLQDPRAILDFYAAFGPGVVALTLGADGAIVRDGERVIDVPTFPTEAVDASGAGDCFDGSFLVRWLETGDAGAAATYAACAAALSVRGYGAVAPIPTASAVHEALAAAA</sequence>
<feature type="domain" description="Carbohydrate kinase PfkB" evidence="4">
    <location>
        <begin position="3"/>
        <end position="291"/>
    </location>
</feature>
<dbReference type="AlphaFoldDB" id="A0A8B2NS52"/>
<keyword evidence="6" id="KW-1185">Reference proteome</keyword>
<dbReference type="GO" id="GO:0005829">
    <property type="term" value="C:cytosol"/>
    <property type="evidence" value="ECO:0007669"/>
    <property type="project" value="TreeGrafter"/>
</dbReference>
<evidence type="ECO:0000256" key="2">
    <source>
        <dbReference type="ARBA" id="ARBA00022679"/>
    </source>
</evidence>